<gene>
    <name evidence="2" type="ORF">EGW08_016160</name>
</gene>
<dbReference type="Proteomes" id="UP000271974">
    <property type="component" value="Unassembled WGS sequence"/>
</dbReference>
<protein>
    <submittedName>
        <fullName evidence="2">Uncharacterized protein</fullName>
    </submittedName>
</protein>
<feature type="region of interest" description="Disordered" evidence="1">
    <location>
        <begin position="238"/>
        <end position="276"/>
    </location>
</feature>
<proteinExistence type="predicted"/>
<feature type="compositionally biased region" description="Polar residues" evidence="1">
    <location>
        <begin position="504"/>
        <end position="522"/>
    </location>
</feature>
<evidence type="ECO:0000256" key="1">
    <source>
        <dbReference type="SAM" id="MobiDB-lite"/>
    </source>
</evidence>
<sequence length="579" mass="64427">MDPSKSRHVERQTASSPQGQESEDACGEASTSGEGHASHRQSTLDVIRTKTNTGLKKLRGSLNVWRRDEGPASRSGASGSRTSKNTHGFYNKEQIQEKQTPEPTESPRSWGMEYDLESNHFQEIPLSRNESMTLTKESYRGLQLDPSIATQREIQTPVTLKTAQWVLGKHQMAPQDYTYTSQVPKPMDVTPSPGLTHSSHVLNDEGKIPQTLSPHPPAVPPRCPNRPIVSSTIVPQDQHAGLDQHVPKQPDTIAPNLPARGNESSGRNQTNSPPLDRVVMSRNDVMYHTGHYSSFNTGLQGEREDSNCGPKQDSFNYPATYQPSKTPHHRESSAPIWDDHETYQRDDEEDSREESEPSYTLQARERRDAHHKSHHAHHADLARRAPDSPPVLSVHNVTRLAEHGLRRPVEPAPSGPRSSGTNRPVNPGTRQETPVQTMQPPPIRDASGPVQTMQPPPIRDASGPVLSRFPVADYPIPQNPQPFQESPRRPLADRHPPPQFKLPRQNSVPPRSIIKKNTSLQNELEHQSDEPLLKGRALSHHITPNRPAPKPPVLQSTVVQYPGPLKGYTVSAREMPGYP</sequence>
<feature type="compositionally biased region" description="Basic and acidic residues" evidence="1">
    <location>
        <begin position="486"/>
        <end position="496"/>
    </location>
</feature>
<accession>A0A3S0ZD03</accession>
<feature type="compositionally biased region" description="Basic and acidic residues" evidence="1">
    <location>
        <begin position="523"/>
        <end position="533"/>
    </location>
</feature>
<feature type="compositionally biased region" description="Basic and acidic residues" evidence="1">
    <location>
        <begin position="1"/>
        <end position="11"/>
    </location>
</feature>
<feature type="region of interest" description="Disordered" evidence="1">
    <location>
        <begin position="292"/>
        <end position="558"/>
    </location>
</feature>
<feature type="compositionally biased region" description="Low complexity" evidence="1">
    <location>
        <begin position="72"/>
        <end position="81"/>
    </location>
</feature>
<organism evidence="2 3">
    <name type="scientific">Elysia chlorotica</name>
    <name type="common">Eastern emerald elysia</name>
    <name type="synonym">Sea slug</name>
    <dbReference type="NCBI Taxonomy" id="188477"/>
    <lineage>
        <taxon>Eukaryota</taxon>
        <taxon>Metazoa</taxon>
        <taxon>Spiralia</taxon>
        <taxon>Lophotrochozoa</taxon>
        <taxon>Mollusca</taxon>
        <taxon>Gastropoda</taxon>
        <taxon>Heterobranchia</taxon>
        <taxon>Euthyneura</taxon>
        <taxon>Panpulmonata</taxon>
        <taxon>Sacoglossa</taxon>
        <taxon>Placobranchoidea</taxon>
        <taxon>Plakobranchidae</taxon>
        <taxon>Elysia</taxon>
    </lineage>
</organism>
<feature type="compositionally biased region" description="Polar residues" evidence="1">
    <location>
        <begin position="313"/>
        <end position="325"/>
    </location>
</feature>
<feature type="region of interest" description="Disordered" evidence="1">
    <location>
        <begin position="1"/>
        <end position="111"/>
    </location>
</feature>
<feature type="compositionally biased region" description="Polar residues" evidence="1">
    <location>
        <begin position="416"/>
        <end position="438"/>
    </location>
</feature>
<keyword evidence="3" id="KW-1185">Reference proteome</keyword>
<name>A0A3S0ZD03_ELYCH</name>
<dbReference type="OrthoDB" id="6163186at2759"/>
<feature type="compositionally biased region" description="Basic and acidic residues" evidence="1">
    <location>
        <begin position="329"/>
        <end position="345"/>
    </location>
</feature>
<feature type="compositionally biased region" description="Polar residues" evidence="1">
    <location>
        <begin position="262"/>
        <end position="273"/>
    </location>
</feature>
<feature type="non-terminal residue" evidence="2">
    <location>
        <position position="579"/>
    </location>
</feature>
<comment type="caution">
    <text evidence="2">The sequence shown here is derived from an EMBL/GenBank/DDBJ whole genome shotgun (WGS) entry which is preliminary data.</text>
</comment>
<dbReference type="AlphaFoldDB" id="A0A3S0ZD03"/>
<feature type="compositionally biased region" description="Polar residues" evidence="1">
    <location>
        <begin position="40"/>
        <end position="54"/>
    </location>
</feature>
<reference evidence="2 3" key="1">
    <citation type="submission" date="2019-01" db="EMBL/GenBank/DDBJ databases">
        <title>A draft genome assembly of the solar-powered sea slug Elysia chlorotica.</title>
        <authorList>
            <person name="Cai H."/>
            <person name="Li Q."/>
            <person name="Fang X."/>
            <person name="Li J."/>
            <person name="Curtis N.E."/>
            <person name="Altenburger A."/>
            <person name="Shibata T."/>
            <person name="Feng M."/>
            <person name="Maeda T."/>
            <person name="Schwartz J.A."/>
            <person name="Shigenobu S."/>
            <person name="Lundholm N."/>
            <person name="Nishiyama T."/>
            <person name="Yang H."/>
            <person name="Hasebe M."/>
            <person name="Li S."/>
            <person name="Pierce S.K."/>
            <person name="Wang J."/>
        </authorList>
    </citation>
    <scope>NUCLEOTIDE SEQUENCE [LARGE SCALE GENOMIC DNA]</scope>
    <source>
        <strain evidence="2">EC2010</strain>
        <tissue evidence="2">Whole organism of an adult</tissue>
    </source>
</reference>
<evidence type="ECO:0000313" key="2">
    <source>
        <dbReference type="EMBL" id="RUS76086.1"/>
    </source>
</evidence>
<feature type="compositionally biased region" description="Basic and acidic residues" evidence="1">
    <location>
        <begin position="400"/>
        <end position="409"/>
    </location>
</feature>
<dbReference type="EMBL" id="RQTK01000688">
    <property type="protein sequence ID" value="RUS76086.1"/>
    <property type="molecule type" value="Genomic_DNA"/>
</dbReference>
<evidence type="ECO:0000313" key="3">
    <source>
        <dbReference type="Proteomes" id="UP000271974"/>
    </source>
</evidence>